<name>A0A2U8WCC2_9HYPH</name>
<proteinExistence type="inferred from homology"/>
<sequence length="186" mass="19463">MSEEGLELGGFAALTAEIVSAYLRGNPVPPEELPGLIARVHGTLAGLGNGGAAPAPARTATRAEIERSVTPDYLVSFEDGQRYKTLARHLRRRGLSPEAYRAKWGLPVGYPMIAATYSARRSELARSFQLGRPDRAGPARQTGEDPDPGLAGHAAAGLPVGGEAGDETQRDGPGRDGAVARAGARR</sequence>
<dbReference type="OrthoDB" id="9809693at2"/>
<dbReference type="EMBL" id="CP029550">
    <property type="protein sequence ID" value="AWN42942.1"/>
    <property type="molecule type" value="Genomic_DNA"/>
</dbReference>
<dbReference type="Proteomes" id="UP000245926">
    <property type="component" value="Chromosome"/>
</dbReference>
<keyword evidence="4" id="KW-1185">Reference proteome</keyword>
<evidence type="ECO:0000256" key="1">
    <source>
        <dbReference type="ARBA" id="ARBA00007031"/>
    </source>
</evidence>
<evidence type="ECO:0000313" key="3">
    <source>
        <dbReference type="EMBL" id="AWN42942.1"/>
    </source>
</evidence>
<protein>
    <submittedName>
        <fullName evidence="3">MucR family transcriptional regulator</fullName>
    </submittedName>
</protein>
<dbReference type="GO" id="GO:0006355">
    <property type="term" value="P:regulation of DNA-templated transcription"/>
    <property type="evidence" value="ECO:0007669"/>
    <property type="project" value="InterPro"/>
</dbReference>
<accession>A0A2U8WCC2</accession>
<evidence type="ECO:0000256" key="2">
    <source>
        <dbReference type="SAM" id="MobiDB-lite"/>
    </source>
</evidence>
<dbReference type="Gene3D" id="1.10.10.1550">
    <property type="entry name" value="ROS/MUCR transcriptional regulator protein"/>
    <property type="match status" value="1"/>
</dbReference>
<gene>
    <name evidence="3" type="ORF">DK389_23635</name>
</gene>
<dbReference type="InterPro" id="IPR041920">
    <property type="entry name" value="ROS/MUCR_sf"/>
</dbReference>
<dbReference type="KEGG" id="mets:DK389_23635"/>
<dbReference type="GO" id="GO:0008270">
    <property type="term" value="F:zinc ion binding"/>
    <property type="evidence" value="ECO:0007669"/>
    <property type="project" value="InterPro"/>
</dbReference>
<dbReference type="RefSeq" id="WP_109893262.1">
    <property type="nucleotide sequence ID" value="NZ_CP029550.1"/>
</dbReference>
<dbReference type="AlphaFoldDB" id="A0A2U8WCC2"/>
<feature type="compositionally biased region" description="Low complexity" evidence="2">
    <location>
        <begin position="148"/>
        <end position="158"/>
    </location>
</feature>
<evidence type="ECO:0000313" key="4">
    <source>
        <dbReference type="Proteomes" id="UP000245926"/>
    </source>
</evidence>
<feature type="compositionally biased region" description="Low complexity" evidence="2">
    <location>
        <begin position="176"/>
        <end position="186"/>
    </location>
</feature>
<dbReference type="GO" id="GO:0003677">
    <property type="term" value="F:DNA binding"/>
    <property type="evidence" value="ECO:0007669"/>
    <property type="project" value="InterPro"/>
</dbReference>
<organism evidence="3 4">
    <name type="scientific">Methylobacterium durans</name>
    <dbReference type="NCBI Taxonomy" id="2202825"/>
    <lineage>
        <taxon>Bacteria</taxon>
        <taxon>Pseudomonadati</taxon>
        <taxon>Pseudomonadota</taxon>
        <taxon>Alphaproteobacteria</taxon>
        <taxon>Hyphomicrobiales</taxon>
        <taxon>Methylobacteriaceae</taxon>
        <taxon>Methylobacterium</taxon>
    </lineage>
</organism>
<comment type="similarity">
    <text evidence="1">Belongs to the ros/MucR family.</text>
</comment>
<feature type="region of interest" description="Disordered" evidence="2">
    <location>
        <begin position="129"/>
        <end position="186"/>
    </location>
</feature>
<dbReference type="Pfam" id="PF05443">
    <property type="entry name" value="ROS_MUCR"/>
    <property type="match status" value="1"/>
</dbReference>
<reference evidence="4" key="1">
    <citation type="submission" date="2018-05" db="EMBL/GenBank/DDBJ databases">
        <title>Complete Genome Sequence of Methylobacterium sp. 17SD2-17.</title>
        <authorList>
            <person name="Srinivasan S."/>
        </authorList>
    </citation>
    <scope>NUCLEOTIDE SEQUENCE [LARGE SCALE GENOMIC DNA]</scope>
    <source>
        <strain evidence="4">17SD2-17</strain>
    </source>
</reference>
<dbReference type="InterPro" id="IPR008807">
    <property type="entry name" value="ROS_MUCR"/>
</dbReference>